<gene>
    <name evidence="3" type="ORF">Barrevirus14_1</name>
</gene>
<keyword evidence="1" id="KW-0862">Zinc</keyword>
<dbReference type="GO" id="GO:0008270">
    <property type="term" value="F:zinc ion binding"/>
    <property type="evidence" value="ECO:0007669"/>
    <property type="project" value="UniProtKB-KW"/>
</dbReference>
<dbReference type="Pfam" id="PF13920">
    <property type="entry name" value="zf-C3HC4_3"/>
    <property type="match status" value="1"/>
</dbReference>
<keyword evidence="1" id="KW-0479">Metal-binding</keyword>
<dbReference type="Gene3D" id="3.30.40.10">
    <property type="entry name" value="Zinc/RING finger domain, C3HC4 (zinc finger)"/>
    <property type="match status" value="1"/>
</dbReference>
<organism evidence="3">
    <name type="scientific">Barrevirus sp</name>
    <dbReference type="NCBI Taxonomy" id="2487763"/>
    <lineage>
        <taxon>Viruses</taxon>
        <taxon>Varidnaviria</taxon>
        <taxon>Bamfordvirae</taxon>
        <taxon>Nucleocytoviricota</taxon>
        <taxon>Megaviricetes</taxon>
        <taxon>Imitervirales</taxon>
        <taxon>Mimiviridae</taxon>
        <taxon>Klosneuvirinae</taxon>
    </lineage>
</organism>
<protein>
    <submittedName>
        <fullName evidence="3">RING finger domain protein</fullName>
    </submittedName>
</protein>
<dbReference type="PANTHER" id="PTHR22696">
    <property type="entry name" value="E3 UBIQUITIN-PROTEIN LIGASE RNF26"/>
    <property type="match status" value="1"/>
</dbReference>
<dbReference type="InterPro" id="IPR013083">
    <property type="entry name" value="Znf_RING/FYVE/PHD"/>
</dbReference>
<proteinExistence type="predicted"/>
<keyword evidence="1" id="KW-0863">Zinc-finger</keyword>
<evidence type="ECO:0000256" key="1">
    <source>
        <dbReference type="PROSITE-ProRule" id="PRU00175"/>
    </source>
</evidence>
<dbReference type="EMBL" id="MK072011">
    <property type="protein sequence ID" value="AYV77132.1"/>
    <property type="molecule type" value="Genomic_DNA"/>
</dbReference>
<reference evidence="3" key="1">
    <citation type="submission" date="2018-10" db="EMBL/GenBank/DDBJ databases">
        <title>Hidden diversity of soil giant viruses.</title>
        <authorList>
            <person name="Schulz F."/>
            <person name="Alteio L."/>
            <person name="Goudeau D."/>
            <person name="Ryan E.M."/>
            <person name="Malmstrom R.R."/>
            <person name="Blanchard J."/>
            <person name="Woyke T."/>
        </authorList>
    </citation>
    <scope>NUCLEOTIDE SEQUENCE</scope>
    <source>
        <strain evidence="3">BAV1</strain>
    </source>
</reference>
<accession>A0A3G4ZQE7</accession>
<evidence type="ECO:0000259" key="2">
    <source>
        <dbReference type="PROSITE" id="PS50089"/>
    </source>
</evidence>
<name>A0A3G4ZQE7_9VIRU</name>
<feature type="non-terminal residue" evidence="3">
    <location>
        <position position="1"/>
    </location>
</feature>
<dbReference type="InterPro" id="IPR001841">
    <property type="entry name" value="Znf_RING"/>
</dbReference>
<sequence>NMILYLSINDDLMIELPVTNVTLIDPVSPKIKEDNIKLPKLDKEITVISNDNTCRICMDNDICTINLPCGHLCFCISCCHTYIKSNKNTCPLCNTRLTEIKRFYK</sequence>
<evidence type="ECO:0000313" key="3">
    <source>
        <dbReference type="EMBL" id="AYV77132.1"/>
    </source>
</evidence>
<feature type="domain" description="RING-type" evidence="2">
    <location>
        <begin position="54"/>
        <end position="94"/>
    </location>
</feature>
<dbReference type="PROSITE" id="PS50089">
    <property type="entry name" value="ZF_RING_2"/>
    <property type="match status" value="1"/>
</dbReference>
<dbReference type="SUPFAM" id="SSF57850">
    <property type="entry name" value="RING/U-box"/>
    <property type="match status" value="1"/>
</dbReference>